<dbReference type="Proteomes" id="UP001500393">
    <property type="component" value="Unassembled WGS sequence"/>
</dbReference>
<evidence type="ECO:0000313" key="2">
    <source>
        <dbReference type="EMBL" id="GAA1616905.1"/>
    </source>
</evidence>
<dbReference type="Gene3D" id="3.30.559.30">
    <property type="entry name" value="Nonribosomal peptide synthetase, condensation domain"/>
    <property type="match status" value="1"/>
</dbReference>
<name>A0ABN2ET05_9ACTN</name>
<evidence type="ECO:0000259" key="1">
    <source>
        <dbReference type="Pfam" id="PF00668"/>
    </source>
</evidence>
<dbReference type="InterPro" id="IPR001242">
    <property type="entry name" value="Condensation_dom"/>
</dbReference>
<protein>
    <recommendedName>
        <fullName evidence="1">Condensation domain-containing protein</fullName>
    </recommendedName>
</protein>
<dbReference type="EMBL" id="BAAAOS010000066">
    <property type="protein sequence ID" value="GAA1616905.1"/>
    <property type="molecule type" value="Genomic_DNA"/>
</dbReference>
<proteinExistence type="predicted"/>
<dbReference type="Gene3D" id="3.30.559.10">
    <property type="entry name" value="Chloramphenicol acetyltransferase-like domain"/>
    <property type="match status" value="1"/>
</dbReference>
<accession>A0ABN2ET05</accession>
<evidence type="ECO:0000313" key="3">
    <source>
        <dbReference type="Proteomes" id="UP001500393"/>
    </source>
</evidence>
<organism evidence="2 3">
    <name type="scientific">Kribbella sancticallisti</name>
    <dbReference type="NCBI Taxonomy" id="460087"/>
    <lineage>
        <taxon>Bacteria</taxon>
        <taxon>Bacillati</taxon>
        <taxon>Actinomycetota</taxon>
        <taxon>Actinomycetes</taxon>
        <taxon>Propionibacteriales</taxon>
        <taxon>Kribbellaceae</taxon>
        <taxon>Kribbella</taxon>
    </lineage>
</organism>
<feature type="domain" description="Condensation" evidence="1">
    <location>
        <begin position="38"/>
        <end position="453"/>
    </location>
</feature>
<dbReference type="SUPFAM" id="SSF52777">
    <property type="entry name" value="CoA-dependent acyltransferases"/>
    <property type="match status" value="2"/>
</dbReference>
<gene>
    <name evidence="2" type="ORF">GCM10009789_83640</name>
</gene>
<reference evidence="2 3" key="1">
    <citation type="journal article" date="2019" name="Int. J. Syst. Evol. Microbiol.">
        <title>The Global Catalogue of Microorganisms (GCM) 10K type strain sequencing project: providing services to taxonomists for standard genome sequencing and annotation.</title>
        <authorList>
            <consortium name="The Broad Institute Genomics Platform"/>
            <consortium name="The Broad Institute Genome Sequencing Center for Infectious Disease"/>
            <person name="Wu L."/>
            <person name="Ma J."/>
        </authorList>
    </citation>
    <scope>NUCLEOTIDE SEQUENCE [LARGE SCALE GENOMIC DNA]</scope>
    <source>
        <strain evidence="2 3">JCM 14969</strain>
    </source>
</reference>
<dbReference type="Pfam" id="PF00668">
    <property type="entry name" value="Condensation"/>
    <property type="match status" value="1"/>
</dbReference>
<keyword evidence="3" id="KW-1185">Reference proteome</keyword>
<dbReference type="InterPro" id="IPR023213">
    <property type="entry name" value="CAT-like_dom_sf"/>
</dbReference>
<dbReference type="PANTHER" id="PTHR45527">
    <property type="entry name" value="NONRIBOSOMAL PEPTIDE SYNTHETASE"/>
    <property type="match status" value="1"/>
</dbReference>
<comment type="caution">
    <text evidence="2">The sequence shown here is derived from an EMBL/GenBank/DDBJ whole genome shotgun (WGS) entry which is preliminary data.</text>
</comment>
<sequence>MPVTDQNALQGFADHSYRVSALQEHGVLQERDIRAEGRRQHDQVQLVLRFDGPVDHEALNRSLTTIVGRHQPLRTIFPNQCDPPMAVVTPPQTSYLVVAEAESAAPELDEILGLGHQDSIDIQSGPTACFDLVVVTEVESYLIISIDHLAADGVASLRLIAAELESCYRAEVTGRRAALPALAVSYGDFATAHRRRLGPENRRRLVAEWRGRLPPDVPEPSLALAPRPGATGDELGAAEVEVVELPRSLDDRLRDIRGSYRVTNFQLFMAALLGAQQTIAGGDGVGAMFPVDIRSPYGAENLVGRFSDLSVIWIEPPPDTTAEQLLTEVRARILRSHALADLPLGEIVRTYYPQAYGRSRFPPYLFFSVRQPDLREWTAGALRVAPVDLAQRSRIHLHPGLKVSLVTNQGLARLECQYATAAYPADGVRRLLTLAVEYVRRLADRPDSLTGQLGTA</sequence>
<dbReference type="PANTHER" id="PTHR45527:SF1">
    <property type="entry name" value="FATTY ACID SYNTHASE"/>
    <property type="match status" value="1"/>
</dbReference>